<keyword evidence="3" id="KW-0547">Nucleotide-binding</keyword>
<evidence type="ECO:0000313" key="4">
    <source>
        <dbReference type="EMBL" id="CAB5219787.1"/>
    </source>
</evidence>
<dbReference type="Gene3D" id="3.40.50.300">
    <property type="entry name" value="P-loop containing nucleotide triphosphate hydrolases"/>
    <property type="match status" value="1"/>
</dbReference>
<organism evidence="3">
    <name type="scientific">uncultured Caudovirales phage</name>
    <dbReference type="NCBI Taxonomy" id="2100421"/>
    <lineage>
        <taxon>Viruses</taxon>
        <taxon>Duplodnaviria</taxon>
        <taxon>Heunggongvirae</taxon>
        <taxon>Uroviricota</taxon>
        <taxon>Caudoviricetes</taxon>
        <taxon>Peduoviridae</taxon>
        <taxon>Maltschvirus</taxon>
        <taxon>Maltschvirus maltsch</taxon>
    </lineage>
</organism>
<name>A0A6J5L3X7_9CAUD</name>
<dbReference type="GO" id="GO:0005524">
    <property type="term" value="F:ATP binding"/>
    <property type="evidence" value="ECO:0007669"/>
    <property type="project" value="InterPro"/>
</dbReference>
<evidence type="ECO:0000313" key="3">
    <source>
        <dbReference type="EMBL" id="CAB4127963.1"/>
    </source>
</evidence>
<dbReference type="EMBL" id="LR796231">
    <property type="protein sequence ID" value="CAB4127963.1"/>
    <property type="molecule type" value="Genomic_DNA"/>
</dbReference>
<accession>A0A6J5L3X7</accession>
<dbReference type="SUPFAM" id="SSF52540">
    <property type="entry name" value="P-loop containing nucleoside triphosphate hydrolases"/>
    <property type="match status" value="1"/>
</dbReference>
<keyword evidence="1" id="KW-0639">Primosome</keyword>
<keyword evidence="3" id="KW-0347">Helicase</keyword>
<protein>
    <submittedName>
        <fullName evidence="3">DnaB Replicative DNA helicase</fullName>
    </submittedName>
</protein>
<sequence>MSTEAKLLSAVIAVRDLSPLFERNVADQWFPDEEDRRVWTFMRTHFSKYAECPSAEVIAANFPTYVLQPITDSIDYLLDDLLDKRRKNSITTTLRAAVDEIQNNKNHESALMIMQGGIIRLEEEGLNNTSDVNLIQTTESRWEDYIFRKNNPGLLGVATGFPTIDAVTNGLQKGQLIVVVATPKTGKSTLALQIANNIHKQGLSPMFQSFEMTNREQQDRYDSMRAMVSHNRLITGALTLDEEKRYKESLEKMSEDEANFWLVDSAHGITTSAIHSKVQTLQPDVIFIDGVYLMLDEQTGESNTPQALTGITRSLKRLAQKTNKPVVITTQALNWKTKKGKVSTDSIGYSSSFLQDADVVFGLEREDENVDDTRILKVMAARNSGNVEASLMWDWASGLFREMSSDDV</sequence>
<dbReference type="PANTHER" id="PTHR30153:SF2">
    <property type="entry name" value="REPLICATIVE DNA HELICASE"/>
    <property type="match status" value="1"/>
</dbReference>
<keyword evidence="3" id="KW-0067">ATP-binding</keyword>
<keyword evidence="3" id="KW-0378">Hydrolase</keyword>
<dbReference type="PANTHER" id="PTHR30153">
    <property type="entry name" value="REPLICATIVE DNA HELICASE DNAB"/>
    <property type="match status" value="1"/>
</dbReference>
<evidence type="ECO:0000256" key="1">
    <source>
        <dbReference type="ARBA" id="ARBA00022515"/>
    </source>
</evidence>
<dbReference type="Pfam" id="PF03796">
    <property type="entry name" value="DnaB_C"/>
    <property type="match status" value="1"/>
</dbReference>
<gene>
    <name evidence="3" type="ORF">UFOVP113_10</name>
    <name evidence="4" type="ORF">UFOVP225_136</name>
</gene>
<dbReference type="PROSITE" id="PS51199">
    <property type="entry name" value="SF4_HELICASE"/>
    <property type="match status" value="1"/>
</dbReference>
<proteinExistence type="predicted"/>
<dbReference type="InterPro" id="IPR027417">
    <property type="entry name" value="P-loop_NTPase"/>
</dbReference>
<dbReference type="GO" id="GO:0006269">
    <property type="term" value="P:DNA replication, synthesis of primer"/>
    <property type="evidence" value="ECO:0007669"/>
    <property type="project" value="UniProtKB-KW"/>
</dbReference>
<dbReference type="EMBL" id="LR798275">
    <property type="protein sequence ID" value="CAB5219787.1"/>
    <property type="molecule type" value="Genomic_DNA"/>
</dbReference>
<dbReference type="SMART" id="SM00382">
    <property type="entry name" value="AAA"/>
    <property type="match status" value="1"/>
</dbReference>
<dbReference type="InterPro" id="IPR003593">
    <property type="entry name" value="AAA+_ATPase"/>
</dbReference>
<dbReference type="InterPro" id="IPR007694">
    <property type="entry name" value="DNA_helicase_DnaB-like_C"/>
</dbReference>
<dbReference type="GO" id="GO:0003678">
    <property type="term" value="F:DNA helicase activity"/>
    <property type="evidence" value="ECO:0007669"/>
    <property type="project" value="InterPro"/>
</dbReference>
<evidence type="ECO:0000259" key="2">
    <source>
        <dbReference type="PROSITE" id="PS51199"/>
    </source>
</evidence>
<feature type="domain" description="SF4 helicase" evidence="2">
    <location>
        <begin position="150"/>
        <end position="407"/>
    </location>
</feature>
<reference evidence="3" key="1">
    <citation type="submission" date="2020-04" db="EMBL/GenBank/DDBJ databases">
        <authorList>
            <person name="Chiriac C."/>
            <person name="Salcher M."/>
            <person name="Ghai R."/>
            <person name="Kavagutti S V."/>
        </authorList>
    </citation>
    <scope>NUCLEOTIDE SEQUENCE</scope>
</reference>